<dbReference type="InterPro" id="IPR008010">
    <property type="entry name" value="Tatp1"/>
</dbReference>
<dbReference type="GO" id="GO:0045724">
    <property type="term" value="P:positive regulation of cilium assembly"/>
    <property type="evidence" value="ECO:0007669"/>
    <property type="project" value="TreeGrafter"/>
</dbReference>
<evidence type="ECO:0000313" key="9">
    <source>
        <dbReference type="WBParaSite" id="MBELARI_LOCUS4942"/>
    </source>
</evidence>
<evidence type="ECO:0000256" key="1">
    <source>
        <dbReference type="ARBA" id="ARBA00004141"/>
    </source>
</evidence>
<keyword evidence="5 7" id="KW-0472">Membrane</keyword>
<feature type="compositionally biased region" description="Basic and acidic residues" evidence="6">
    <location>
        <begin position="13"/>
        <end position="32"/>
    </location>
</feature>
<dbReference type="Pfam" id="PF05346">
    <property type="entry name" value="DUF747"/>
    <property type="match status" value="1"/>
</dbReference>
<dbReference type="Proteomes" id="UP000887575">
    <property type="component" value="Unassembled WGS sequence"/>
</dbReference>
<feature type="region of interest" description="Disordered" evidence="6">
    <location>
        <begin position="545"/>
        <end position="633"/>
    </location>
</feature>
<feature type="region of interest" description="Disordered" evidence="6">
    <location>
        <begin position="1"/>
        <end position="32"/>
    </location>
</feature>
<feature type="compositionally biased region" description="Basic and acidic residues" evidence="6">
    <location>
        <begin position="581"/>
        <end position="600"/>
    </location>
</feature>
<keyword evidence="3 7" id="KW-0812">Transmembrane</keyword>
<evidence type="ECO:0000256" key="4">
    <source>
        <dbReference type="ARBA" id="ARBA00022989"/>
    </source>
</evidence>
<organism evidence="8 9">
    <name type="scientific">Mesorhabditis belari</name>
    <dbReference type="NCBI Taxonomy" id="2138241"/>
    <lineage>
        <taxon>Eukaryota</taxon>
        <taxon>Metazoa</taxon>
        <taxon>Ecdysozoa</taxon>
        <taxon>Nematoda</taxon>
        <taxon>Chromadorea</taxon>
        <taxon>Rhabditida</taxon>
        <taxon>Rhabditina</taxon>
        <taxon>Rhabditomorpha</taxon>
        <taxon>Rhabditoidea</taxon>
        <taxon>Rhabditidae</taxon>
        <taxon>Mesorhabditinae</taxon>
        <taxon>Mesorhabditis</taxon>
    </lineage>
</organism>
<evidence type="ECO:0000313" key="8">
    <source>
        <dbReference type="Proteomes" id="UP000887575"/>
    </source>
</evidence>
<evidence type="ECO:0000256" key="7">
    <source>
        <dbReference type="SAM" id="Phobius"/>
    </source>
</evidence>
<keyword evidence="8" id="KW-1185">Reference proteome</keyword>
<feature type="transmembrane region" description="Helical" evidence="7">
    <location>
        <begin position="248"/>
        <end position="271"/>
    </location>
</feature>
<feature type="transmembrane region" description="Helical" evidence="7">
    <location>
        <begin position="176"/>
        <end position="193"/>
    </location>
</feature>
<dbReference type="GO" id="GO:0005789">
    <property type="term" value="C:endoplasmic reticulum membrane"/>
    <property type="evidence" value="ECO:0007669"/>
    <property type="project" value="TreeGrafter"/>
</dbReference>
<feature type="transmembrane region" description="Helical" evidence="7">
    <location>
        <begin position="442"/>
        <end position="464"/>
    </location>
</feature>
<feature type="transmembrane region" description="Helical" evidence="7">
    <location>
        <begin position="144"/>
        <end position="164"/>
    </location>
</feature>
<accession>A0AAF3FD80</accession>
<dbReference type="GO" id="GO:0036064">
    <property type="term" value="C:ciliary basal body"/>
    <property type="evidence" value="ECO:0007669"/>
    <property type="project" value="TreeGrafter"/>
</dbReference>
<comment type="subcellular location">
    <subcellularLocation>
        <location evidence="1">Membrane</location>
        <topology evidence="1">Multi-pass membrane protein</topology>
    </subcellularLocation>
</comment>
<dbReference type="AlphaFoldDB" id="A0AAF3FD80"/>
<evidence type="ECO:0000256" key="2">
    <source>
        <dbReference type="ARBA" id="ARBA00008803"/>
    </source>
</evidence>
<name>A0AAF3FD80_9BILA</name>
<keyword evidence="4 7" id="KW-1133">Transmembrane helix</keyword>
<proteinExistence type="inferred from homology"/>
<reference evidence="9" key="1">
    <citation type="submission" date="2024-02" db="UniProtKB">
        <authorList>
            <consortium name="WormBaseParasite"/>
        </authorList>
    </citation>
    <scope>IDENTIFICATION</scope>
</reference>
<sequence length="647" mass="74653">MEETSLYRRRNRAKDLQQESREDSTDFHIGSEEEHENRGLLLKRPSKVTVNENLTILVDEENVLDAPTTSHSQERLLHEGKKKEELPNVGFFSYFWSELTRGYSLDSDQARYTEKRRKVYAFFRIPYELEKFIFFGMLQCIDAFFYLFTFLPIRFILSLLGLIFRLRRLTAAEICDILKVGIILFSSYAMQYIDTSMVYHQVRGQGVIKLYMFFNMLEVADKLFSSLGQDVLDSLFWTANEPKSIRNFFWTLLHFFFAVGYAISHTFLVLLQATTLNVAFNSHNQSLLMIMMSNNFVEIKGSVFKKFAKANLFQMSCSDVRERFHIIALLVVVLLRNMMAVNWSIDHFSEMLPDLAIIWVAELLVDYLKHGFITKFNEINADVYKDFTLTLAFDVVKSRGEAAYSDYSDQVSRRMGFIPIPLSIMIIRVISQTFSFNNVSSILVLCLVWLLLVVLKVFNGVLMLRKACQYVSTYRDLQARAEMNLFRKRLVEKKSRSAPSSPKISIIDFNDVLHQAPGINGPTMTEVISQLENLKLENRSFVTPKITAEERTPRRAKSFVNLSRSRRDTSEPPAGLTDSDAECKARESVDEWDRNEREDSGQASPKKKVKEEKPTNTTVPGGDSETLLSDVTAYKMLQPDQGVERIE</sequence>
<dbReference type="PANTHER" id="PTHR13317:SF4">
    <property type="entry name" value="TRANSMEMBRANE ANTERIOR POSTERIOR TRANSFORMATION PROTEIN 1 HOMOLOG"/>
    <property type="match status" value="1"/>
</dbReference>
<evidence type="ECO:0000256" key="6">
    <source>
        <dbReference type="SAM" id="MobiDB-lite"/>
    </source>
</evidence>
<evidence type="ECO:0000256" key="5">
    <source>
        <dbReference type="ARBA" id="ARBA00023136"/>
    </source>
</evidence>
<dbReference type="PANTHER" id="PTHR13317">
    <property type="entry name" value="TRANSMEMBRANE ANTERIOR POSTERIOR TRANSFORMATION PROTEIN 1 HOMOLOG"/>
    <property type="match status" value="1"/>
</dbReference>
<dbReference type="WBParaSite" id="MBELARI_LOCUS4942">
    <property type="protein sequence ID" value="MBELARI_LOCUS4942"/>
    <property type="gene ID" value="MBELARI_LOCUS4942"/>
</dbReference>
<protein>
    <submittedName>
        <fullName evidence="9">Protein TAPT1 homolog</fullName>
    </submittedName>
</protein>
<comment type="similarity">
    <text evidence="2">Belongs to the TAPT1 family.</text>
</comment>
<evidence type="ECO:0000256" key="3">
    <source>
        <dbReference type="ARBA" id="ARBA00022692"/>
    </source>
</evidence>